<feature type="coiled-coil region" evidence="1">
    <location>
        <begin position="241"/>
        <end position="272"/>
    </location>
</feature>
<protein>
    <submittedName>
        <fullName evidence="3">Uncharacterized protein</fullName>
    </submittedName>
</protein>
<evidence type="ECO:0000313" key="4">
    <source>
        <dbReference type="Proteomes" id="UP001059819"/>
    </source>
</evidence>
<dbReference type="RefSeq" id="WP_259430267.1">
    <property type="nucleotide sequence ID" value="NZ_CP103424.1"/>
</dbReference>
<name>A0ABY5U1E4_9MOLU</name>
<feature type="coiled-coil region" evidence="1">
    <location>
        <begin position="30"/>
        <end position="75"/>
    </location>
</feature>
<keyword evidence="2" id="KW-1133">Transmembrane helix</keyword>
<gene>
    <name evidence="3" type="ORF">NX779_00410</name>
</gene>
<feature type="transmembrane region" description="Helical" evidence="2">
    <location>
        <begin position="6"/>
        <end position="28"/>
    </location>
</feature>
<keyword evidence="2" id="KW-0812">Transmembrane</keyword>
<keyword evidence="1" id="KW-0175">Coiled coil</keyword>
<dbReference type="Gene3D" id="1.20.5.1700">
    <property type="match status" value="1"/>
</dbReference>
<evidence type="ECO:0000256" key="1">
    <source>
        <dbReference type="SAM" id="Coils"/>
    </source>
</evidence>
<keyword evidence="2" id="KW-0472">Membrane</keyword>
<dbReference type="EMBL" id="CP103424">
    <property type="protein sequence ID" value="UWD35109.1"/>
    <property type="molecule type" value="Genomic_DNA"/>
</dbReference>
<reference evidence="3" key="1">
    <citation type="submission" date="2022-08" db="EMBL/GenBank/DDBJ databases">
        <title>Complete genome sequence of Mycoplasma cottewii type strain VIS.</title>
        <authorList>
            <person name="Spergser J."/>
        </authorList>
    </citation>
    <scope>NUCLEOTIDE SEQUENCE</scope>
    <source>
        <strain evidence="3">VIS</strain>
    </source>
</reference>
<proteinExistence type="predicted"/>
<evidence type="ECO:0000256" key="2">
    <source>
        <dbReference type="SAM" id="Phobius"/>
    </source>
</evidence>
<sequence>MKSKKIIIPIISSVVTAGVGIASTYFAVNQHNEKSQIRALRQEVEKLKTDYEKAKENIESERSKLQGIINQIQSELTTTIQQSKSNVEELKKVFKTLKTFAKYEITKQGEQKPGITYYLAYYENNEIKASSEVTTTLTEQKQEIPELEQIKKYKDAKEGDLEDKDLPEKEASVIFEITQDFLSKIKQGFDVLINFFNNKKNEYDTLIDKLNALKEQDFYNLLKIDGLDKNAWDALDEDQKIQRIKDALTNKNDEIAQLIKTINDEAENLKNMTTTAQGILDRLQGKKTQ</sequence>
<dbReference type="Proteomes" id="UP001059819">
    <property type="component" value="Chromosome"/>
</dbReference>
<evidence type="ECO:0000313" key="3">
    <source>
        <dbReference type="EMBL" id="UWD35109.1"/>
    </source>
</evidence>
<organism evidence="3 4">
    <name type="scientific">Mycoplasma cottewii</name>
    <dbReference type="NCBI Taxonomy" id="51364"/>
    <lineage>
        <taxon>Bacteria</taxon>
        <taxon>Bacillati</taxon>
        <taxon>Mycoplasmatota</taxon>
        <taxon>Mollicutes</taxon>
        <taxon>Mycoplasmataceae</taxon>
        <taxon>Mycoplasma</taxon>
    </lineage>
</organism>
<accession>A0ABY5U1E4</accession>
<keyword evidence="4" id="KW-1185">Reference proteome</keyword>